<dbReference type="AlphaFoldDB" id="A0A9W8E4J2"/>
<dbReference type="SUPFAM" id="SSF53182">
    <property type="entry name" value="Pyrrolidone carboxyl peptidase (pyroglutamate aminopeptidase)"/>
    <property type="match status" value="1"/>
</dbReference>
<organism evidence="5 6">
    <name type="scientific">Dispira parvispora</name>
    <dbReference type="NCBI Taxonomy" id="1520584"/>
    <lineage>
        <taxon>Eukaryota</taxon>
        <taxon>Fungi</taxon>
        <taxon>Fungi incertae sedis</taxon>
        <taxon>Zoopagomycota</taxon>
        <taxon>Kickxellomycotina</taxon>
        <taxon>Dimargaritomycetes</taxon>
        <taxon>Dimargaritales</taxon>
        <taxon>Dimargaritaceae</taxon>
        <taxon>Dispira</taxon>
    </lineage>
</organism>
<sequence length="267" mass="29616">MGCPPIKRMLPFGNPKPPTNPSWEAIRKLNNHVITYPSPTDPDVILYSVKLDVLELPVEYEAIINIIPAQYGLAPSTSQPSPQQTGLSLGEVAYPPYDFYIHVGQGRPDIATLEVMARRAGYKKPDNQNHVIPGHQCPDLGFDIALPEKLHTNVDSHALLHDLTYHDGLEGIRLSEDAGLYLCEFTYYVSLACSQLVTSASRSSHFASTKVLSTEQISTTTSRSQTMNPFVLFIHVPPETQDFPIERSQEMVLKIIQWVGGQACTSE</sequence>
<evidence type="ECO:0000313" key="5">
    <source>
        <dbReference type="EMBL" id="KAJ1969066.1"/>
    </source>
</evidence>
<comment type="caution">
    <text evidence="5">The sequence shown here is derived from an EMBL/GenBank/DDBJ whole genome shotgun (WGS) entry which is preliminary data.</text>
</comment>
<accession>A0A9W8E4J2</accession>
<dbReference type="PANTHER" id="PTHR23402">
    <property type="entry name" value="PROTEASE FAMILY C15 PYROGLUTAMYL-PEPTIDASE I-RELATED"/>
    <property type="match status" value="1"/>
</dbReference>
<dbReference type="OrthoDB" id="407146at2759"/>
<evidence type="ECO:0000256" key="2">
    <source>
        <dbReference type="ARBA" id="ARBA00022670"/>
    </source>
</evidence>
<dbReference type="EMBL" id="JANBPY010000099">
    <property type="protein sequence ID" value="KAJ1969066.1"/>
    <property type="molecule type" value="Genomic_DNA"/>
</dbReference>
<dbReference type="InterPro" id="IPR016125">
    <property type="entry name" value="Peptidase_C15-like"/>
</dbReference>
<keyword evidence="3" id="KW-0378">Hydrolase</keyword>
<evidence type="ECO:0000256" key="1">
    <source>
        <dbReference type="ARBA" id="ARBA00006641"/>
    </source>
</evidence>
<evidence type="ECO:0008006" key="7">
    <source>
        <dbReference type="Google" id="ProtNLM"/>
    </source>
</evidence>
<protein>
    <recommendedName>
        <fullName evidence="7">Pyroglutamyl-peptidase I</fullName>
    </recommendedName>
</protein>
<keyword evidence="4" id="KW-0788">Thiol protease</keyword>
<keyword evidence="2" id="KW-0645">Protease</keyword>
<dbReference type="GO" id="GO:0006508">
    <property type="term" value="P:proteolysis"/>
    <property type="evidence" value="ECO:0007669"/>
    <property type="project" value="UniProtKB-KW"/>
</dbReference>
<reference evidence="5" key="1">
    <citation type="submission" date="2022-07" db="EMBL/GenBank/DDBJ databases">
        <title>Phylogenomic reconstructions and comparative analyses of Kickxellomycotina fungi.</title>
        <authorList>
            <person name="Reynolds N.K."/>
            <person name="Stajich J.E."/>
            <person name="Barry K."/>
            <person name="Grigoriev I.V."/>
            <person name="Crous P."/>
            <person name="Smith M.E."/>
        </authorList>
    </citation>
    <scope>NUCLEOTIDE SEQUENCE</scope>
    <source>
        <strain evidence="5">RSA 1196</strain>
    </source>
</reference>
<evidence type="ECO:0000256" key="3">
    <source>
        <dbReference type="ARBA" id="ARBA00022801"/>
    </source>
</evidence>
<dbReference type="InterPro" id="IPR036440">
    <property type="entry name" value="Peptidase_C15-like_sf"/>
</dbReference>
<evidence type="ECO:0000256" key="4">
    <source>
        <dbReference type="ARBA" id="ARBA00022807"/>
    </source>
</evidence>
<proteinExistence type="inferred from homology"/>
<dbReference type="PANTHER" id="PTHR23402:SF1">
    <property type="entry name" value="PYROGLUTAMYL-PEPTIDASE I"/>
    <property type="match status" value="1"/>
</dbReference>
<dbReference type="GO" id="GO:0008234">
    <property type="term" value="F:cysteine-type peptidase activity"/>
    <property type="evidence" value="ECO:0007669"/>
    <property type="project" value="UniProtKB-KW"/>
</dbReference>
<keyword evidence="6" id="KW-1185">Reference proteome</keyword>
<gene>
    <name evidence="5" type="ORF">IWQ62_000864</name>
</gene>
<dbReference type="Proteomes" id="UP001150925">
    <property type="component" value="Unassembled WGS sequence"/>
</dbReference>
<dbReference type="Gene3D" id="3.40.630.20">
    <property type="entry name" value="Peptidase C15, pyroglutamyl peptidase I-like"/>
    <property type="match status" value="1"/>
</dbReference>
<evidence type="ECO:0000313" key="6">
    <source>
        <dbReference type="Proteomes" id="UP001150925"/>
    </source>
</evidence>
<comment type="similarity">
    <text evidence="1">Belongs to the peptidase C15 family.</text>
</comment>
<name>A0A9W8E4J2_9FUNG</name>